<gene>
    <name evidence="7" type="ORF">BRYFOR_05051</name>
</gene>
<dbReference type="FunFam" id="2.160.10.10:FF:000025">
    <property type="entry name" value="Hexapeptide-repeat containing-acetyltransferase"/>
    <property type="match status" value="1"/>
</dbReference>
<evidence type="ECO:0000256" key="2">
    <source>
        <dbReference type="ARBA" id="ARBA00022679"/>
    </source>
</evidence>
<comment type="similarity">
    <text evidence="1 5">Belongs to the transferase hexapeptide repeat family.</text>
</comment>
<dbReference type="CDD" id="cd03357">
    <property type="entry name" value="LbH_MAT_GAT"/>
    <property type="match status" value="1"/>
</dbReference>
<evidence type="ECO:0000313" key="7">
    <source>
        <dbReference type="EMBL" id="EET62701.1"/>
    </source>
</evidence>
<dbReference type="InterPro" id="IPR011004">
    <property type="entry name" value="Trimer_LpxA-like_sf"/>
</dbReference>
<evidence type="ECO:0000256" key="1">
    <source>
        <dbReference type="ARBA" id="ARBA00007274"/>
    </source>
</evidence>
<evidence type="ECO:0000256" key="3">
    <source>
        <dbReference type="ARBA" id="ARBA00022737"/>
    </source>
</evidence>
<dbReference type="PANTHER" id="PTHR43017">
    <property type="entry name" value="GALACTOSIDE O-ACETYLTRANSFERASE"/>
    <property type="match status" value="1"/>
</dbReference>
<dbReference type="PANTHER" id="PTHR43017:SF1">
    <property type="entry name" value="ACETYLTRANSFERASE YJL218W-RELATED"/>
    <property type="match status" value="1"/>
</dbReference>
<dbReference type="SMART" id="SM01266">
    <property type="entry name" value="Mac"/>
    <property type="match status" value="1"/>
</dbReference>
<dbReference type="STRING" id="168384.SAMN05660368_01682"/>
<dbReference type="EC" id="2.3.1.-" evidence="5"/>
<dbReference type="SUPFAM" id="SSF51161">
    <property type="entry name" value="Trimeric LpxA-like enzymes"/>
    <property type="match status" value="1"/>
</dbReference>
<dbReference type="OrthoDB" id="9801697at2"/>
<dbReference type="Gene3D" id="2.160.10.10">
    <property type="entry name" value="Hexapeptide repeat proteins"/>
    <property type="match status" value="1"/>
</dbReference>
<accession>C6L8W2</accession>
<dbReference type="InterPro" id="IPR001451">
    <property type="entry name" value="Hexapep"/>
</dbReference>
<name>C6L8W2_9FIRM</name>
<dbReference type="Pfam" id="PF00132">
    <property type="entry name" value="Hexapep"/>
    <property type="match status" value="1"/>
</dbReference>
<keyword evidence="4 5" id="KW-0012">Acyltransferase</keyword>
<keyword evidence="2 5" id="KW-0808">Transferase</keyword>
<keyword evidence="3" id="KW-0677">Repeat</keyword>
<dbReference type="AlphaFoldDB" id="C6L8W2"/>
<evidence type="ECO:0000256" key="4">
    <source>
        <dbReference type="ARBA" id="ARBA00023315"/>
    </source>
</evidence>
<dbReference type="RefSeq" id="WP_006859853.1">
    <property type="nucleotide sequence ID" value="NZ_ACCL02000001.1"/>
</dbReference>
<dbReference type="PROSITE" id="PS00101">
    <property type="entry name" value="HEXAPEP_TRANSFERASES"/>
    <property type="match status" value="1"/>
</dbReference>
<dbReference type="Proteomes" id="UP000005561">
    <property type="component" value="Unassembled WGS sequence"/>
</dbReference>
<keyword evidence="8" id="KW-1185">Reference proteome</keyword>
<comment type="caution">
    <text evidence="7">The sequence shown here is derived from an EMBL/GenBank/DDBJ whole genome shotgun (WGS) entry which is preliminary data.</text>
</comment>
<sequence>MNMHERIRDGKLFTDMCEGLPQERLQGKRYMKEFNDSAPDEPEKRCELIGRMLKQGKGIWIEPPFYFCYGSHIEIGEGSYLNVNCNFIDDGMITVGKKVMFGPAVTIATVGHPICPDMREYMYAAPVKIADNCWIGAGAVICPGVTIGENSVIGAGSVVTHDIPANSVAAGNPCRVIRPIEERDRKYYFRDREITEEDLLEEAELRKG</sequence>
<reference evidence="7" key="1">
    <citation type="submission" date="2009-07" db="EMBL/GenBank/DDBJ databases">
        <authorList>
            <person name="Weinstock G."/>
            <person name="Sodergren E."/>
            <person name="Clifton S."/>
            <person name="Fulton L."/>
            <person name="Fulton B."/>
            <person name="Courtney L."/>
            <person name="Fronick C."/>
            <person name="Harrison M."/>
            <person name="Strong C."/>
            <person name="Farmer C."/>
            <person name="Delahaunty K."/>
            <person name="Markovic C."/>
            <person name="Hall O."/>
            <person name="Minx P."/>
            <person name="Tomlinson C."/>
            <person name="Mitreva M."/>
            <person name="Nelson J."/>
            <person name="Hou S."/>
            <person name="Wollam A."/>
            <person name="Pepin K.H."/>
            <person name="Johnson M."/>
            <person name="Bhonagiri V."/>
            <person name="Nash W.E."/>
            <person name="Warren W."/>
            <person name="Chinwalla A."/>
            <person name="Mardis E.R."/>
            <person name="Wilson R.K."/>
        </authorList>
    </citation>
    <scope>NUCLEOTIDE SEQUENCE [LARGE SCALE GENOMIC DNA]</scope>
    <source>
        <strain evidence="7">DSM 14469</strain>
    </source>
</reference>
<dbReference type="InterPro" id="IPR024688">
    <property type="entry name" value="Mac_dom"/>
</dbReference>
<dbReference type="EMBL" id="ACCL02000001">
    <property type="protein sequence ID" value="EET62701.1"/>
    <property type="molecule type" value="Genomic_DNA"/>
</dbReference>
<proteinExistence type="inferred from homology"/>
<dbReference type="InterPro" id="IPR039369">
    <property type="entry name" value="LacA-like"/>
</dbReference>
<organism evidence="7 8">
    <name type="scientific">Marvinbryantia formatexigens DSM 14469</name>
    <dbReference type="NCBI Taxonomy" id="478749"/>
    <lineage>
        <taxon>Bacteria</taxon>
        <taxon>Bacillati</taxon>
        <taxon>Bacillota</taxon>
        <taxon>Clostridia</taxon>
        <taxon>Lachnospirales</taxon>
        <taxon>Lachnospiraceae</taxon>
        <taxon>Marvinbryantia</taxon>
    </lineage>
</organism>
<protein>
    <recommendedName>
        <fullName evidence="5">Acetyltransferase</fullName>
        <ecNumber evidence="5">2.3.1.-</ecNumber>
    </recommendedName>
</protein>
<dbReference type="InterPro" id="IPR018357">
    <property type="entry name" value="Hexapep_transf_CS"/>
</dbReference>
<dbReference type="GO" id="GO:0008870">
    <property type="term" value="F:galactoside O-acetyltransferase activity"/>
    <property type="evidence" value="ECO:0007669"/>
    <property type="project" value="TreeGrafter"/>
</dbReference>
<evidence type="ECO:0000256" key="5">
    <source>
        <dbReference type="RuleBase" id="RU367021"/>
    </source>
</evidence>
<evidence type="ECO:0000313" key="8">
    <source>
        <dbReference type="Proteomes" id="UP000005561"/>
    </source>
</evidence>
<dbReference type="Pfam" id="PF12464">
    <property type="entry name" value="Mac"/>
    <property type="match status" value="1"/>
</dbReference>
<dbReference type="eggNOG" id="COG0110">
    <property type="taxonomic scope" value="Bacteria"/>
</dbReference>
<evidence type="ECO:0000259" key="6">
    <source>
        <dbReference type="SMART" id="SM01266"/>
    </source>
</evidence>
<feature type="domain" description="Maltose/galactoside acetyltransferase" evidence="6">
    <location>
        <begin position="4"/>
        <end position="57"/>
    </location>
</feature>